<dbReference type="AlphaFoldDB" id="A0A4Y9F8Q5"/>
<dbReference type="RefSeq" id="WP_135011318.1">
    <property type="nucleotide sequence ID" value="NZ_JADGLK010000004.1"/>
</dbReference>
<name>A0A4Y9F8Q5_9MICC</name>
<keyword evidence="1" id="KW-1133">Transmembrane helix</keyword>
<gene>
    <name evidence="2" type="ORF">E4U03_02025</name>
</gene>
<proteinExistence type="predicted"/>
<sequence length="298" mass="32310">MTTASVSPASAQVNHSRFAERKLTFWGVLRSEVLKFRTLTTNWVMTLVLVVVMVGMAPLYSLMLNSMAESAEMMAQASEGMAQTNAGIESMTNMAYALGASGVDLANMLIAAVAAVFIGAEYATRSIHTSLIVVPRRSSLYIAKLLVLSVYGFVLGFVLAALAYAAGYLVLDSAIRDTLEFTDGLVLNWAAVGIYFMFMTWMGYGFGALFRNNAGGIVMVVFLLFVLPIIAAIFMGQFEWVADAYNYLPSGLGRVILTYDLSSDADISYLEGGAWFALWAAVPALLGYLRFTLTDTRG</sequence>
<keyword evidence="1" id="KW-0472">Membrane</keyword>
<accession>A0A4Y9F8Q5</accession>
<reference evidence="2 3" key="1">
    <citation type="submission" date="2019-03" db="EMBL/GenBank/DDBJ databases">
        <title>Diversity of the mouse oral microbiome.</title>
        <authorList>
            <person name="Joseph S."/>
            <person name="Aduse-Opoku J."/>
            <person name="Curtis M."/>
            <person name="Wade W."/>
            <person name="Hashim A."/>
        </authorList>
    </citation>
    <scope>NUCLEOTIDE SEQUENCE [LARGE SCALE GENOMIC DNA]</scope>
    <source>
        <strain evidence="3">irhom_31</strain>
    </source>
</reference>
<keyword evidence="1" id="KW-0812">Transmembrane</keyword>
<dbReference type="OrthoDB" id="3297477at2"/>
<evidence type="ECO:0000313" key="3">
    <source>
        <dbReference type="Proteomes" id="UP000297951"/>
    </source>
</evidence>
<feature type="transmembrane region" description="Helical" evidence="1">
    <location>
        <begin position="273"/>
        <end position="293"/>
    </location>
</feature>
<comment type="caution">
    <text evidence="2">The sequence shown here is derived from an EMBL/GenBank/DDBJ whole genome shotgun (WGS) entry which is preliminary data.</text>
</comment>
<feature type="transmembrane region" description="Helical" evidence="1">
    <location>
        <begin position="186"/>
        <end position="210"/>
    </location>
</feature>
<organism evidence="2 3">
    <name type="scientific">Rothia nasimurium</name>
    <dbReference type="NCBI Taxonomy" id="85336"/>
    <lineage>
        <taxon>Bacteria</taxon>
        <taxon>Bacillati</taxon>
        <taxon>Actinomycetota</taxon>
        <taxon>Actinomycetes</taxon>
        <taxon>Micrococcales</taxon>
        <taxon>Micrococcaceae</taxon>
        <taxon>Rothia</taxon>
    </lineage>
</organism>
<evidence type="ECO:0000313" key="2">
    <source>
        <dbReference type="EMBL" id="TFU23900.1"/>
    </source>
</evidence>
<feature type="transmembrane region" description="Helical" evidence="1">
    <location>
        <begin position="105"/>
        <end position="124"/>
    </location>
</feature>
<protein>
    <recommendedName>
        <fullName evidence="4">ABC transporter permease</fullName>
    </recommendedName>
</protein>
<evidence type="ECO:0008006" key="4">
    <source>
        <dbReference type="Google" id="ProtNLM"/>
    </source>
</evidence>
<feature type="transmembrane region" description="Helical" evidence="1">
    <location>
        <begin position="217"/>
        <end position="238"/>
    </location>
</feature>
<dbReference type="GO" id="GO:0140359">
    <property type="term" value="F:ABC-type transporter activity"/>
    <property type="evidence" value="ECO:0007669"/>
    <property type="project" value="InterPro"/>
</dbReference>
<feature type="transmembrane region" description="Helical" evidence="1">
    <location>
        <begin position="43"/>
        <end position="63"/>
    </location>
</feature>
<dbReference type="EMBL" id="SPQC01000004">
    <property type="protein sequence ID" value="TFU23900.1"/>
    <property type="molecule type" value="Genomic_DNA"/>
</dbReference>
<dbReference type="Proteomes" id="UP000297951">
    <property type="component" value="Unassembled WGS sequence"/>
</dbReference>
<evidence type="ECO:0000256" key="1">
    <source>
        <dbReference type="SAM" id="Phobius"/>
    </source>
</evidence>
<feature type="transmembrane region" description="Helical" evidence="1">
    <location>
        <begin position="145"/>
        <end position="166"/>
    </location>
</feature>
<dbReference type="GO" id="GO:0005886">
    <property type="term" value="C:plasma membrane"/>
    <property type="evidence" value="ECO:0007669"/>
    <property type="project" value="UniProtKB-SubCell"/>
</dbReference>